<comment type="caution">
    <text evidence="7">The sequence shown here is derived from an EMBL/GenBank/DDBJ whole genome shotgun (WGS) entry which is preliminary data.</text>
</comment>
<keyword evidence="5" id="KW-0496">Mitochondrion</keyword>
<keyword evidence="3" id="KW-0999">Mitochondrion inner membrane</keyword>
<keyword evidence="6" id="KW-0472">Membrane</keyword>
<evidence type="ECO:0000256" key="1">
    <source>
        <dbReference type="ARBA" id="ARBA00004443"/>
    </source>
</evidence>
<keyword evidence="4" id="KW-0809">Transit peptide</keyword>
<dbReference type="GO" id="GO:0005743">
    <property type="term" value="C:mitochondrial inner membrane"/>
    <property type="evidence" value="ECO:0007669"/>
    <property type="project" value="UniProtKB-SubCell"/>
</dbReference>
<dbReference type="InterPro" id="IPR018796">
    <property type="entry name" value="COA8"/>
</dbReference>
<protein>
    <submittedName>
        <fullName evidence="7">Uncharacterized protein</fullName>
    </submittedName>
</protein>
<gene>
    <name evidence="7" type="ORF">HK100_005297</name>
</gene>
<dbReference type="Proteomes" id="UP001211907">
    <property type="component" value="Unassembled WGS sequence"/>
</dbReference>
<dbReference type="Pfam" id="PF10231">
    <property type="entry name" value="COA8"/>
    <property type="match status" value="1"/>
</dbReference>
<dbReference type="GO" id="GO:0097193">
    <property type="term" value="P:intrinsic apoptotic signaling pathway"/>
    <property type="evidence" value="ECO:0007669"/>
    <property type="project" value="InterPro"/>
</dbReference>
<proteinExistence type="inferred from homology"/>
<dbReference type="PANTHER" id="PTHR31107:SF2">
    <property type="entry name" value="CYTOCHROME C OXIDASE ASSEMBLY FACTOR 8"/>
    <property type="match status" value="1"/>
</dbReference>
<name>A0AAD5T6L6_9FUNG</name>
<organism evidence="7 8">
    <name type="scientific">Physocladia obscura</name>
    <dbReference type="NCBI Taxonomy" id="109957"/>
    <lineage>
        <taxon>Eukaryota</taxon>
        <taxon>Fungi</taxon>
        <taxon>Fungi incertae sedis</taxon>
        <taxon>Chytridiomycota</taxon>
        <taxon>Chytridiomycota incertae sedis</taxon>
        <taxon>Chytridiomycetes</taxon>
        <taxon>Chytridiales</taxon>
        <taxon>Chytriomycetaceae</taxon>
        <taxon>Physocladia</taxon>
    </lineage>
</organism>
<reference evidence="7" key="1">
    <citation type="submission" date="2020-05" db="EMBL/GenBank/DDBJ databases">
        <title>Phylogenomic resolution of chytrid fungi.</title>
        <authorList>
            <person name="Stajich J.E."/>
            <person name="Amses K."/>
            <person name="Simmons R."/>
            <person name="Seto K."/>
            <person name="Myers J."/>
            <person name="Bonds A."/>
            <person name="Quandt C.A."/>
            <person name="Barry K."/>
            <person name="Liu P."/>
            <person name="Grigoriev I."/>
            <person name="Longcore J.E."/>
            <person name="James T.Y."/>
        </authorList>
    </citation>
    <scope>NUCLEOTIDE SEQUENCE</scope>
    <source>
        <strain evidence="7">JEL0513</strain>
    </source>
</reference>
<evidence type="ECO:0000256" key="4">
    <source>
        <dbReference type="ARBA" id="ARBA00022946"/>
    </source>
</evidence>
<accession>A0AAD5T6L6</accession>
<sequence>MRASTGGVARASIKSLPSIVPVCGGVDVGVVRRSFAAASTATTTKPITPAQSASPAIVSLLSSKSVTGSRVLASSPHPTSQIRLLKYIYPSANSASPHVVSQEVKDYHAKRTDLQKMHHLFWEANNKHFMEAKQAFEDAVLSNTGVAATANDFSRFYKAYLEENQQRHMEYNQKWWAENWAMIGIALRAEFVPTERVSEIVEGLAVFGRGMKTLVYVLIGMDPQARKSAHGVSVR</sequence>
<evidence type="ECO:0000256" key="2">
    <source>
        <dbReference type="ARBA" id="ARBA00005453"/>
    </source>
</evidence>
<comment type="similarity">
    <text evidence="2">Belongs to the COA8 family.</text>
</comment>
<dbReference type="EMBL" id="JADGJH010000249">
    <property type="protein sequence ID" value="KAJ3132456.1"/>
    <property type="molecule type" value="Genomic_DNA"/>
</dbReference>
<dbReference type="PANTHER" id="PTHR31107">
    <property type="entry name" value="APOPTOGENIC PROTEIN 1, MITOCHONDRIAL"/>
    <property type="match status" value="1"/>
</dbReference>
<keyword evidence="8" id="KW-1185">Reference proteome</keyword>
<evidence type="ECO:0000256" key="3">
    <source>
        <dbReference type="ARBA" id="ARBA00022792"/>
    </source>
</evidence>
<dbReference type="AlphaFoldDB" id="A0AAD5T6L6"/>
<evidence type="ECO:0000256" key="5">
    <source>
        <dbReference type="ARBA" id="ARBA00023128"/>
    </source>
</evidence>
<evidence type="ECO:0000313" key="7">
    <source>
        <dbReference type="EMBL" id="KAJ3132456.1"/>
    </source>
</evidence>
<evidence type="ECO:0000313" key="8">
    <source>
        <dbReference type="Proteomes" id="UP001211907"/>
    </source>
</evidence>
<evidence type="ECO:0000256" key="6">
    <source>
        <dbReference type="ARBA" id="ARBA00023136"/>
    </source>
</evidence>
<comment type="subcellular location">
    <subcellularLocation>
        <location evidence="1">Mitochondrion inner membrane</location>
        <topology evidence="1">Peripheral membrane protein</topology>
        <orientation evidence="1">Matrix side</orientation>
    </subcellularLocation>
</comment>